<evidence type="ECO:0000313" key="1">
    <source>
        <dbReference type="EMBL" id="RIA87726.1"/>
    </source>
</evidence>
<dbReference type="OrthoDB" id="2361824at2759"/>
<comment type="caution">
    <text evidence="1">The sequence shown here is derived from an EMBL/GenBank/DDBJ whole genome shotgun (WGS) entry which is preliminary data.</text>
</comment>
<accession>A0A397ST00</accession>
<gene>
    <name evidence="1" type="ORF">C1645_827409</name>
</gene>
<protein>
    <submittedName>
        <fullName evidence="1">Uncharacterized protein</fullName>
    </submittedName>
</protein>
<keyword evidence="2" id="KW-1185">Reference proteome</keyword>
<proteinExistence type="predicted"/>
<dbReference type="Proteomes" id="UP000265703">
    <property type="component" value="Unassembled WGS sequence"/>
</dbReference>
<name>A0A397ST00_9GLOM</name>
<evidence type="ECO:0000313" key="2">
    <source>
        <dbReference type="Proteomes" id="UP000265703"/>
    </source>
</evidence>
<dbReference type="AlphaFoldDB" id="A0A397ST00"/>
<organism evidence="1 2">
    <name type="scientific">Glomus cerebriforme</name>
    <dbReference type="NCBI Taxonomy" id="658196"/>
    <lineage>
        <taxon>Eukaryota</taxon>
        <taxon>Fungi</taxon>
        <taxon>Fungi incertae sedis</taxon>
        <taxon>Mucoromycota</taxon>
        <taxon>Glomeromycotina</taxon>
        <taxon>Glomeromycetes</taxon>
        <taxon>Glomerales</taxon>
        <taxon>Glomeraceae</taxon>
        <taxon>Glomus</taxon>
    </lineage>
</organism>
<sequence>MSSKFLVELSNDYENLFETKLGYDIIIYAGEEPSPEVFKLLIAVDQLNIQSLIFHIQEFLIENQTEFYVKILLDLIHDLLEFYIVPNMKPKTNVASSRKLNLNI</sequence>
<dbReference type="EMBL" id="QKYT01000296">
    <property type="protein sequence ID" value="RIA87726.1"/>
    <property type="molecule type" value="Genomic_DNA"/>
</dbReference>
<reference evidence="1 2" key="1">
    <citation type="submission" date="2018-06" db="EMBL/GenBank/DDBJ databases">
        <title>Comparative genomics reveals the genomic features of Rhizophagus irregularis, R. cerebriforme, R. diaphanum and Gigaspora rosea, and their symbiotic lifestyle signature.</title>
        <authorList>
            <person name="Morin E."/>
            <person name="San Clemente H."/>
            <person name="Chen E.C.H."/>
            <person name="De La Providencia I."/>
            <person name="Hainaut M."/>
            <person name="Kuo A."/>
            <person name="Kohler A."/>
            <person name="Murat C."/>
            <person name="Tang N."/>
            <person name="Roy S."/>
            <person name="Loubradou J."/>
            <person name="Henrissat B."/>
            <person name="Grigoriev I.V."/>
            <person name="Corradi N."/>
            <person name="Roux C."/>
            <person name="Martin F.M."/>
        </authorList>
    </citation>
    <scope>NUCLEOTIDE SEQUENCE [LARGE SCALE GENOMIC DNA]</scope>
    <source>
        <strain evidence="1 2">DAOM 227022</strain>
    </source>
</reference>